<feature type="compositionally biased region" description="Low complexity" evidence="1">
    <location>
        <begin position="215"/>
        <end position="225"/>
    </location>
</feature>
<protein>
    <submittedName>
        <fullName evidence="2">Uncharacterized protein</fullName>
    </submittedName>
</protein>
<sequence>MPSGAGASPPAASSACWISRVASPRIRLSSQGRCPFGGKNYHRRPRHTPPPPRRRNPGNGGGWAHWSVLGSTSQHPPPPSTSPVPAAPRSSPSPPTAPWPTPTPSAAAPGAPGPRSAPGSSRPHSAGRHRTVPASPARSVPGTDTDPRPGRDRGAHPPAAEAVDNDPPGAGPPPPCSGGRSGRCDHRRPGRAAAPACPCPSWGATARFATLRAPAGSGSEASGGSVLPGRRDTRPDRFQEGFQALCLLPLLGREVPRVLRRRGFG</sequence>
<evidence type="ECO:0000313" key="2">
    <source>
        <dbReference type="EMBL" id="GCD98587.1"/>
    </source>
</evidence>
<dbReference type="AlphaFoldDB" id="A0A401YVF9"/>
<feature type="compositionally biased region" description="Basic and acidic residues" evidence="1">
    <location>
        <begin position="145"/>
        <end position="155"/>
    </location>
</feature>
<accession>A0A401YVF9</accession>
<feature type="region of interest" description="Disordered" evidence="1">
    <location>
        <begin position="27"/>
        <end position="199"/>
    </location>
</feature>
<evidence type="ECO:0000256" key="1">
    <source>
        <dbReference type="SAM" id="MobiDB-lite"/>
    </source>
</evidence>
<organism evidence="2 3">
    <name type="scientific">Embleya hyalina</name>
    <dbReference type="NCBI Taxonomy" id="516124"/>
    <lineage>
        <taxon>Bacteria</taxon>
        <taxon>Bacillati</taxon>
        <taxon>Actinomycetota</taxon>
        <taxon>Actinomycetes</taxon>
        <taxon>Kitasatosporales</taxon>
        <taxon>Streptomycetaceae</taxon>
        <taxon>Embleya</taxon>
    </lineage>
</organism>
<proteinExistence type="predicted"/>
<feature type="compositionally biased region" description="Low complexity" evidence="1">
    <location>
        <begin position="104"/>
        <end position="124"/>
    </location>
</feature>
<feature type="region of interest" description="Disordered" evidence="1">
    <location>
        <begin position="211"/>
        <end position="235"/>
    </location>
</feature>
<gene>
    <name evidence="2" type="ORF">EHYA_06298</name>
</gene>
<feature type="compositionally biased region" description="Basic residues" evidence="1">
    <location>
        <begin position="40"/>
        <end position="56"/>
    </location>
</feature>
<comment type="caution">
    <text evidence="2">The sequence shown here is derived from an EMBL/GenBank/DDBJ whole genome shotgun (WGS) entry which is preliminary data.</text>
</comment>
<dbReference type="EMBL" id="BIFH01000028">
    <property type="protein sequence ID" value="GCD98587.1"/>
    <property type="molecule type" value="Genomic_DNA"/>
</dbReference>
<name>A0A401YVF9_9ACTN</name>
<keyword evidence="3" id="KW-1185">Reference proteome</keyword>
<evidence type="ECO:0000313" key="3">
    <source>
        <dbReference type="Proteomes" id="UP000286931"/>
    </source>
</evidence>
<feature type="compositionally biased region" description="Pro residues" evidence="1">
    <location>
        <begin position="75"/>
        <end position="103"/>
    </location>
</feature>
<reference evidence="2 3" key="1">
    <citation type="submission" date="2018-12" db="EMBL/GenBank/DDBJ databases">
        <title>Draft genome sequence of Embleya hyalina NBRC 13850T.</title>
        <authorList>
            <person name="Komaki H."/>
            <person name="Hosoyama A."/>
            <person name="Kimura A."/>
            <person name="Ichikawa N."/>
            <person name="Tamura T."/>
        </authorList>
    </citation>
    <scope>NUCLEOTIDE SEQUENCE [LARGE SCALE GENOMIC DNA]</scope>
    <source>
        <strain evidence="2 3">NBRC 13850</strain>
    </source>
</reference>
<dbReference type="Proteomes" id="UP000286931">
    <property type="component" value="Unassembled WGS sequence"/>
</dbReference>